<gene>
    <name evidence="2" type="ORF">AAF712_013164</name>
</gene>
<comment type="caution">
    <text evidence="2">The sequence shown here is derived from an EMBL/GenBank/DDBJ whole genome shotgun (WGS) entry which is preliminary data.</text>
</comment>
<keyword evidence="3" id="KW-1185">Reference proteome</keyword>
<organism evidence="2 3">
    <name type="scientific">Marasmius tenuissimus</name>
    <dbReference type="NCBI Taxonomy" id="585030"/>
    <lineage>
        <taxon>Eukaryota</taxon>
        <taxon>Fungi</taxon>
        <taxon>Dikarya</taxon>
        <taxon>Basidiomycota</taxon>
        <taxon>Agaricomycotina</taxon>
        <taxon>Agaricomycetes</taxon>
        <taxon>Agaricomycetidae</taxon>
        <taxon>Agaricales</taxon>
        <taxon>Marasmiineae</taxon>
        <taxon>Marasmiaceae</taxon>
        <taxon>Marasmius</taxon>
    </lineage>
</organism>
<name>A0ABR2ZGG2_9AGAR</name>
<protein>
    <submittedName>
        <fullName evidence="2">Uncharacterized protein</fullName>
    </submittedName>
</protein>
<feature type="compositionally biased region" description="Low complexity" evidence="1">
    <location>
        <begin position="498"/>
        <end position="526"/>
    </location>
</feature>
<feature type="compositionally biased region" description="Basic and acidic residues" evidence="1">
    <location>
        <begin position="27"/>
        <end position="66"/>
    </location>
</feature>
<reference evidence="2 3" key="1">
    <citation type="submission" date="2024-05" db="EMBL/GenBank/DDBJ databases">
        <title>A draft genome resource for the thread blight pathogen Marasmius tenuissimus strain MS-2.</title>
        <authorList>
            <person name="Yulfo-Soto G.E."/>
            <person name="Baruah I.K."/>
            <person name="Amoako-Attah I."/>
            <person name="Bukari Y."/>
            <person name="Meinhardt L.W."/>
            <person name="Bailey B.A."/>
            <person name="Cohen S.P."/>
        </authorList>
    </citation>
    <scope>NUCLEOTIDE SEQUENCE [LARGE SCALE GENOMIC DNA]</scope>
    <source>
        <strain evidence="2 3">MS-2</strain>
    </source>
</reference>
<dbReference type="Proteomes" id="UP001437256">
    <property type="component" value="Unassembled WGS sequence"/>
</dbReference>
<feature type="region of interest" description="Disordered" evidence="1">
    <location>
        <begin position="497"/>
        <end position="527"/>
    </location>
</feature>
<evidence type="ECO:0000313" key="3">
    <source>
        <dbReference type="Proteomes" id="UP001437256"/>
    </source>
</evidence>
<evidence type="ECO:0000256" key="1">
    <source>
        <dbReference type="SAM" id="MobiDB-lite"/>
    </source>
</evidence>
<sequence>MSKNKNPPTIKIDPPAVSISAKSRGKDKREKDKSKEKTSERRRTVSEGSKTIDNETKKPKEELDGKGKRKQRSERAWMFRLKHRRRPKKLSQGSHKSSGSGGESPSANSKVQAQAQVQKQTNRSNKLPTEPQPHTDLEQEVQTPWVETFRLGYGVNALTGESTTRCALQRFASVPKRTRKISKTKTTIDVIHWNDLKNITDRYEFEAGVGTGTINVGVDPAIEFRAKLASVLSKSSSARTVLVMYRSVGAFEMEFLPENISIRKEVMGKEFREQYGDYYVAGCQAGYSCRAVIVCQINETALSESFEAAAKAHVEKLVTVGGSWGEGTAESKDFTLLHVVVDTRGCLPELSGSGSMSGSRSVAETLKALANSTKKPPGTPFTALLHHYSTLSPTIPRRIEGIHNTVFTRARKMRELYAHLQAFLIHPALRNFENDRTNINTALKAFESARRTMLDPQFTNTHKSMYEQLESLRDRSITLDSRYEFIRGVKNMDCTIRTSNLPSTSSLSSPSGSPEGRRSGTSTRSTKWQWECGKTGGKMTDTAGGLQVMSFGPGYKAYEVTWTSPLVSQSKSEAFLQNVGLGFKASATKYMEFKVLPKTDVPNPPRIPRVKAHGIFAVPYLPLDTEGGTSGDGRENNVERLAFTMVGAPVFIVGWTLSCEWPETSSGDYRNQPSIRIEDHRNTARNFILSDHLSIKLDVSKPAKWTCRVTFVFQMSYDFPDLGLKPGAGEGVLSQANSLLPSSGPST</sequence>
<feature type="compositionally biased region" description="Basic residues" evidence="1">
    <location>
        <begin position="80"/>
        <end position="89"/>
    </location>
</feature>
<feature type="compositionally biased region" description="Low complexity" evidence="1">
    <location>
        <begin position="91"/>
        <end position="120"/>
    </location>
</feature>
<dbReference type="EMBL" id="JBBXMP010000195">
    <property type="protein sequence ID" value="KAL0060044.1"/>
    <property type="molecule type" value="Genomic_DNA"/>
</dbReference>
<proteinExistence type="predicted"/>
<evidence type="ECO:0000313" key="2">
    <source>
        <dbReference type="EMBL" id="KAL0060044.1"/>
    </source>
</evidence>
<feature type="region of interest" description="Disordered" evidence="1">
    <location>
        <begin position="1"/>
        <end position="138"/>
    </location>
</feature>
<accession>A0ABR2ZGG2</accession>